<proteinExistence type="predicted"/>
<evidence type="ECO:0000313" key="1">
    <source>
        <dbReference type="EMBL" id="NOK32362.1"/>
    </source>
</evidence>
<organism evidence="1 2">
    <name type="scientific">Corallococcus exercitus</name>
    <dbReference type="NCBI Taxonomy" id="2316736"/>
    <lineage>
        <taxon>Bacteria</taxon>
        <taxon>Pseudomonadati</taxon>
        <taxon>Myxococcota</taxon>
        <taxon>Myxococcia</taxon>
        <taxon>Myxococcales</taxon>
        <taxon>Cystobacterineae</taxon>
        <taxon>Myxococcaceae</taxon>
        <taxon>Corallococcus</taxon>
    </lineage>
</organism>
<evidence type="ECO:0008006" key="3">
    <source>
        <dbReference type="Google" id="ProtNLM"/>
    </source>
</evidence>
<reference evidence="1 2" key="1">
    <citation type="submission" date="2020-05" db="EMBL/GenBank/DDBJ databases">
        <authorList>
            <person name="Whitworth D."/>
        </authorList>
    </citation>
    <scope>NUCLEOTIDE SEQUENCE [LARGE SCALE GENOMIC DNA]</scope>
    <source>
        <strain evidence="1 2">AB043B</strain>
    </source>
</reference>
<sequence>MCVPQCNGKTCGSDGCGGVCGTCPANATCSAAGDSCACAPGYVPNQARTGCVRVGGACEGVSQYGYCSGDTWVRCDAQEGIVTMECGPGRCKRLDSAGNGACTCGSIDANGVCATASGASAATPRVHFTCAPSAGVLIASNCTVETGSSAGFCSTFVTSFGHQTTCFCGTCSIPGRDNQCGSLCSNPAQCQYSASGNFHTCGF</sequence>
<dbReference type="Proteomes" id="UP000563426">
    <property type="component" value="Unassembled WGS sequence"/>
</dbReference>
<name>A0A7Y4NQY9_9BACT</name>
<dbReference type="RefSeq" id="WP_171433074.1">
    <property type="nucleotide sequence ID" value="NZ_JABFJV010000012.1"/>
</dbReference>
<gene>
    <name evidence="1" type="ORF">HMI49_03995</name>
</gene>
<keyword evidence="2" id="KW-1185">Reference proteome</keyword>
<protein>
    <recommendedName>
        <fullName evidence="3">EGF-like domain-containing protein</fullName>
    </recommendedName>
</protein>
<accession>A0A7Y4NQY9</accession>
<dbReference type="EMBL" id="JABFJV010000012">
    <property type="protein sequence ID" value="NOK32362.1"/>
    <property type="molecule type" value="Genomic_DNA"/>
</dbReference>
<dbReference type="AlphaFoldDB" id="A0A7Y4NQY9"/>
<comment type="caution">
    <text evidence="1">The sequence shown here is derived from an EMBL/GenBank/DDBJ whole genome shotgun (WGS) entry which is preliminary data.</text>
</comment>
<evidence type="ECO:0000313" key="2">
    <source>
        <dbReference type="Proteomes" id="UP000563426"/>
    </source>
</evidence>